<evidence type="ECO:0000256" key="5">
    <source>
        <dbReference type="ARBA" id="ARBA00023242"/>
    </source>
</evidence>
<dbReference type="GO" id="GO:0016251">
    <property type="term" value="F:RNA polymerase II general transcription initiation factor activity"/>
    <property type="evidence" value="ECO:0007669"/>
    <property type="project" value="TreeGrafter"/>
</dbReference>
<dbReference type="KEGG" id="dpo:117185039"/>
<dbReference type="Proteomes" id="UP000001819">
    <property type="component" value="Chromosome X"/>
</dbReference>
<protein>
    <submittedName>
        <fullName evidence="8">Transcription initiation factor TFIID subunit 5-like</fullName>
    </submittedName>
</protein>
<dbReference type="InterPro" id="IPR001680">
    <property type="entry name" value="WD40_rpt"/>
</dbReference>
<evidence type="ECO:0000313" key="8">
    <source>
        <dbReference type="RefSeq" id="XP_033240412.1"/>
    </source>
</evidence>
<dbReference type="AlphaFoldDB" id="A0A6I8WAW6"/>
<organism evidence="7 8">
    <name type="scientific">Drosophila pseudoobscura pseudoobscura</name>
    <name type="common">Fruit fly</name>
    <dbReference type="NCBI Taxonomy" id="46245"/>
    <lineage>
        <taxon>Eukaryota</taxon>
        <taxon>Metazoa</taxon>
        <taxon>Ecdysozoa</taxon>
        <taxon>Arthropoda</taxon>
        <taxon>Hexapoda</taxon>
        <taxon>Insecta</taxon>
        <taxon>Pterygota</taxon>
        <taxon>Neoptera</taxon>
        <taxon>Endopterygota</taxon>
        <taxon>Diptera</taxon>
        <taxon>Brachycera</taxon>
        <taxon>Muscomorpha</taxon>
        <taxon>Ephydroidea</taxon>
        <taxon>Drosophilidae</taxon>
        <taxon>Drosophila</taxon>
        <taxon>Sophophora</taxon>
    </lineage>
</organism>
<comment type="subcellular location">
    <subcellularLocation>
        <location evidence="1">Nucleus</location>
    </subcellularLocation>
</comment>
<dbReference type="PANTHER" id="PTHR19879">
    <property type="entry name" value="TRANSCRIPTION INITIATION FACTOR TFIID"/>
    <property type="match status" value="1"/>
</dbReference>
<keyword evidence="3 6" id="KW-0853">WD repeat</keyword>
<dbReference type="InterPro" id="IPR020472">
    <property type="entry name" value="WD40_PAC1"/>
</dbReference>
<dbReference type="PROSITE" id="PS50082">
    <property type="entry name" value="WD_REPEATS_2"/>
    <property type="match status" value="1"/>
</dbReference>
<reference evidence="8" key="1">
    <citation type="submission" date="2025-08" db="UniProtKB">
        <authorList>
            <consortium name="RefSeq"/>
        </authorList>
    </citation>
    <scope>IDENTIFICATION</scope>
    <source>
        <strain evidence="8">MV-25-SWS-2005</strain>
        <tissue evidence="8">Whole body</tissue>
    </source>
</reference>
<dbReference type="Pfam" id="PF00400">
    <property type="entry name" value="WD40"/>
    <property type="match status" value="1"/>
</dbReference>
<dbReference type="SUPFAM" id="SSF50978">
    <property type="entry name" value="WD40 repeat-like"/>
    <property type="match status" value="1"/>
</dbReference>
<dbReference type="PANTHER" id="PTHR19879:SF1">
    <property type="entry name" value="CANNONBALL-RELATED"/>
    <property type="match status" value="1"/>
</dbReference>
<evidence type="ECO:0000256" key="6">
    <source>
        <dbReference type="PROSITE-ProRule" id="PRU00221"/>
    </source>
</evidence>
<comment type="similarity">
    <text evidence="2">Belongs to the WD repeat TAF5 family.</text>
</comment>
<dbReference type="Gene3D" id="2.130.10.10">
    <property type="entry name" value="YVTN repeat-like/Quinoprotein amine dehydrogenase"/>
    <property type="match status" value="1"/>
</dbReference>
<evidence type="ECO:0000256" key="3">
    <source>
        <dbReference type="ARBA" id="ARBA00022574"/>
    </source>
</evidence>
<proteinExistence type="inferred from homology"/>
<name>A0A6I8WAW6_DROPS</name>
<keyword evidence="5" id="KW-0539">Nucleus</keyword>
<gene>
    <name evidence="8" type="primary">LOC117185039</name>
</gene>
<dbReference type="PRINTS" id="PR00320">
    <property type="entry name" value="GPROTEINBRPT"/>
</dbReference>
<dbReference type="InParanoid" id="A0A6I8WAW6"/>
<dbReference type="PROSITE" id="PS50294">
    <property type="entry name" value="WD_REPEATS_REGION"/>
    <property type="match status" value="1"/>
</dbReference>
<dbReference type="InterPro" id="IPR037264">
    <property type="entry name" value="TFIID_NTD2_sf"/>
</dbReference>
<dbReference type="RefSeq" id="XP_033240412.1">
    <property type="nucleotide sequence ID" value="XM_033384521.1"/>
</dbReference>
<evidence type="ECO:0000256" key="4">
    <source>
        <dbReference type="ARBA" id="ARBA00022737"/>
    </source>
</evidence>
<evidence type="ECO:0000313" key="7">
    <source>
        <dbReference type="Proteomes" id="UP000001819"/>
    </source>
</evidence>
<dbReference type="SUPFAM" id="SSF160897">
    <property type="entry name" value="Taf5 N-terminal domain-like"/>
    <property type="match status" value="1"/>
</dbReference>
<evidence type="ECO:0000256" key="1">
    <source>
        <dbReference type="ARBA" id="ARBA00004123"/>
    </source>
</evidence>
<sequence length="368" mass="41521">MRGPYPSWVDDSYKRRIENLKRIRTPEDLPERAQELLSGADTVEIFMARSTLNQFKMMPQERIHLDRPLPAPFAWASVDAIPDWPFDRNKLPNLSTYIVEPMNIDDDVTCATLSEDHCSVAFGTASGMVHIVAVNKDWLRMNTLRREKLFTAHQEPGCYFATASNDNVARVWRVDPAEHVVSFFGHLARLEVCLFHPNGKYLATGSADAIARIWDCDKRTQMRLCRGHKAPPQGYLVSGGRDDLIIVWDTTTERITCSLTQPNARIASIDFSYCNNLLVVWSQDCHLSLWEFQLIVKCPEKKVSSTQSTKASELALISTIQACKNGIFLQSGFVSCDALIVIWTMSSRKVIELSPKAAEKKTALVKAL</sequence>
<dbReference type="InterPro" id="IPR036322">
    <property type="entry name" value="WD40_repeat_dom_sf"/>
</dbReference>
<dbReference type="SMART" id="SM00320">
    <property type="entry name" value="WD40"/>
    <property type="match status" value="4"/>
</dbReference>
<dbReference type="InterPro" id="IPR015943">
    <property type="entry name" value="WD40/YVTN_repeat-like_dom_sf"/>
</dbReference>
<feature type="repeat" description="WD" evidence="6">
    <location>
        <begin position="183"/>
        <end position="224"/>
    </location>
</feature>
<evidence type="ECO:0000256" key="2">
    <source>
        <dbReference type="ARBA" id="ARBA00009435"/>
    </source>
</evidence>
<accession>A0A6I8WAW6</accession>
<keyword evidence="7" id="KW-1185">Reference proteome</keyword>
<keyword evidence="4" id="KW-0677">Repeat</keyword>
<dbReference type="GO" id="GO:0005634">
    <property type="term" value="C:nucleus"/>
    <property type="evidence" value="ECO:0007669"/>
    <property type="project" value="UniProtKB-SubCell"/>
</dbReference>